<dbReference type="Pfam" id="PF03354">
    <property type="entry name" value="TerL_ATPase"/>
    <property type="match status" value="1"/>
</dbReference>
<organism evidence="3">
    <name type="scientific">Siphoviridae sp. ct9GL2</name>
    <dbReference type="NCBI Taxonomy" id="2825368"/>
    <lineage>
        <taxon>Viruses</taxon>
        <taxon>Duplodnaviria</taxon>
        <taxon>Heunggongvirae</taxon>
        <taxon>Uroviricota</taxon>
        <taxon>Caudoviricetes</taxon>
    </lineage>
</organism>
<reference evidence="3" key="1">
    <citation type="journal article" date="2021" name="Proc. Natl. Acad. Sci. U.S.A.">
        <title>A Catalog of Tens of Thousands of Viruses from Human Metagenomes Reveals Hidden Associations with Chronic Diseases.</title>
        <authorList>
            <person name="Tisza M.J."/>
            <person name="Buck C.B."/>
        </authorList>
    </citation>
    <scope>NUCLEOTIDE SEQUENCE</scope>
    <source>
        <strain evidence="3">Ct9GL2</strain>
    </source>
</reference>
<dbReference type="InterPro" id="IPR005021">
    <property type="entry name" value="Terminase_largesu-like"/>
</dbReference>
<dbReference type="EMBL" id="BK015521">
    <property type="protein sequence ID" value="DAE10839.1"/>
    <property type="molecule type" value="Genomic_DNA"/>
</dbReference>
<dbReference type="Gene3D" id="3.40.50.300">
    <property type="entry name" value="P-loop containing nucleotide triphosphate hydrolases"/>
    <property type="match status" value="1"/>
</dbReference>
<protein>
    <submittedName>
        <fullName evidence="3">Large Terminase</fullName>
    </submittedName>
</protein>
<dbReference type="PANTHER" id="PTHR41287:SF1">
    <property type="entry name" value="PROTEIN YMFN"/>
    <property type="match status" value="1"/>
</dbReference>
<dbReference type="InterPro" id="IPR046461">
    <property type="entry name" value="TerL_ATPase"/>
</dbReference>
<dbReference type="PANTHER" id="PTHR41287">
    <property type="match status" value="1"/>
</dbReference>
<accession>A0A8S5PUT7</accession>
<dbReference type="InterPro" id="IPR027417">
    <property type="entry name" value="P-loop_NTPase"/>
</dbReference>
<name>A0A8S5PUT7_9CAUD</name>
<proteinExistence type="predicted"/>
<evidence type="ECO:0000313" key="3">
    <source>
        <dbReference type="EMBL" id="DAE10839.1"/>
    </source>
</evidence>
<feature type="domain" description="Terminase large subunit-like endonuclease" evidence="2">
    <location>
        <begin position="283"/>
        <end position="565"/>
    </location>
</feature>
<evidence type="ECO:0000259" key="2">
    <source>
        <dbReference type="Pfam" id="PF20441"/>
    </source>
</evidence>
<sequence length="570" mass="64965">MHITEEEKNTLRQAKDAVTERLRAADIASYELKKTDVRLEEYCKEVAENPQCHNLFEQLAVERFLRMVRQYGLNRAEVLKFFTLYESLHFPGRAGMTHYKLTPVQAFQYANIFGFWHNGKRVTRRVMLFVPRKFSKTTSAASLAVYDVLFGDANAESYTCANSADQAKKCFAVVRGCFRKLDPNERRYVNNEMEIKSRRPDRPAFAQCLTANANTKDGLNASTVIVDEYAQARDGELLYVLTTSMGVRANPLTVIITTASDVLDGPCFDMIRGYRALLLGEYEDDASFAHLFLPDIDDDEGSEDTWRKVHPHMGVTVTLDFYRDEWASAQRNGAEALMAFRTKLLNVYAEAETHSWISSTLARKMMRPDNILANISRPQAMVAIDLSESDDFSAVTVGVYDRARKAFHFITDYFFPEGALMGHPNEKLYRRWAEDNFLQLTDGPVIDYRAIVRHVMALSKRFNILGIGYDPYKSQEVVNMLAAAGGEHVLTPVRQTYGTFTAPVESFEHGAKTDRITINENPINAFCFGNAVLDFDRLENCKPIKRKQTQKIDGVITKLMCLRLFLDYEQ</sequence>
<dbReference type="InterPro" id="IPR046462">
    <property type="entry name" value="TerL_nuclease"/>
</dbReference>
<dbReference type="GO" id="GO:0004519">
    <property type="term" value="F:endonuclease activity"/>
    <property type="evidence" value="ECO:0007669"/>
    <property type="project" value="InterPro"/>
</dbReference>
<dbReference type="Pfam" id="PF20441">
    <property type="entry name" value="TerL_nuclease"/>
    <property type="match status" value="1"/>
</dbReference>
<feature type="domain" description="Terminase large subunit-like ATPase" evidence="1">
    <location>
        <begin position="104"/>
        <end position="270"/>
    </location>
</feature>
<evidence type="ECO:0000259" key="1">
    <source>
        <dbReference type="Pfam" id="PF03354"/>
    </source>
</evidence>